<dbReference type="OrthoDB" id="10470743at2759"/>
<comment type="caution">
    <text evidence="2">The sequence shown here is derived from an EMBL/GenBank/DDBJ whole genome shotgun (WGS) entry which is preliminary data.</text>
</comment>
<evidence type="ECO:0000313" key="3">
    <source>
        <dbReference type="Proteomes" id="UP000192257"/>
    </source>
</evidence>
<dbReference type="RefSeq" id="XP_028877596.1">
    <property type="nucleotide sequence ID" value="XM_029031112.1"/>
</dbReference>
<dbReference type="VEuPathDB" id="TriTrypDB:TM35_000661090"/>
<dbReference type="Proteomes" id="UP000192257">
    <property type="component" value="Unassembled WGS sequence"/>
</dbReference>
<protein>
    <submittedName>
        <fullName evidence="2">Receptor-type adenylate cyclase</fullName>
    </submittedName>
</protein>
<organism evidence="2 3">
    <name type="scientific">Trypanosoma theileri</name>
    <dbReference type="NCBI Taxonomy" id="67003"/>
    <lineage>
        <taxon>Eukaryota</taxon>
        <taxon>Discoba</taxon>
        <taxon>Euglenozoa</taxon>
        <taxon>Kinetoplastea</taxon>
        <taxon>Metakinetoplastina</taxon>
        <taxon>Trypanosomatida</taxon>
        <taxon>Trypanosomatidae</taxon>
        <taxon>Trypanosoma</taxon>
    </lineage>
</organism>
<gene>
    <name evidence="2" type="ORF">TM35_000661090</name>
</gene>
<reference evidence="2 3" key="1">
    <citation type="submission" date="2017-03" db="EMBL/GenBank/DDBJ databases">
        <title>An alternative strategy for trypanosome survival in the mammalian bloodstream revealed through genome and transcriptome analysis of the ubiquitous bovine parasite Trypanosoma (Megatrypanum) theileri.</title>
        <authorList>
            <person name="Kelly S."/>
            <person name="Ivens A."/>
            <person name="Mott A."/>
            <person name="O'Neill E."/>
            <person name="Emms D."/>
            <person name="Macleod O."/>
            <person name="Voorheis P."/>
            <person name="Matthews J."/>
            <person name="Matthews K."/>
            <person name="Carrington M."/>
        </authorList>
    </citation>
    <scope>NUCLEOTIDE SEQUENCE [LARGE SCALE GENOMIC DNA]</scope>
    <source>
        <strain evidence="2">Edinburgh</strain>
    </source>
</reference>
<feature type="domain" description="Receptor-type adenylate cyclase GRESAG 4.1/3 periplasmic binding protein-like" evidence="1">
    <location>
        <begin position="49"/>
        <end position="238"/>
    </location>
</feature>
<feature type="non-terminal residue" evidence="2">
    <location>
        <position position="238"/>
    </location>
</feature>
<evidence type="ECO:0000259" key="1">
    <source>
        <dbReference type="Pfam" id="PF25493"/>
    </source>
</evidence>
<sequence length="238" mass="25983">MGAVCRCNQGGRTVYMKSFVEDYRTEHITEGTLSFDSLTCYTKNTTFFAPFNTLTLLLNNSHLAMKAAKDIIVGAALRDDDDYTSKHLFNIESALSTTNGAYDKLISIMRRQRVHAVVGVVTETMLDIRNVTFIDPLFLQPRLNKFRRHVIHLSPTVEQELFVLAQYLGNTSDASAAAVIRCDEAAAVEDVLRRSLVTFGGSLQSSALLADGDSLVGRLPSSGNVFVVGLADGDAAVI</sequence>
<dbReference type="InterPro" id="IPR057398">
    <property type="entry name" value="GRESAG4.1/3_peripasmic_2"/>
</dbReference>
<dbReference type="GeneID" id="39990892"/>
<dbReference type="AlphaFoldDB" id="A0A1X0NHH1"/>
<keyword evidence="3" id="KW-1185">Reference proteome</keyword>
<dbReference type="EMBL" id="NBCO01000066">
    <property type="protein sequence ID" value="ORC83530.1"/>
    <property type="molecule type" value="Genomic_DNA"/>
</dbReference>
<keyword evidence="2" id="KW-0675">Receptor</keyword>
<accession>A0A1X0NHH1</accession>
<proteinExistence type="predicted"/>
<evidence type="ECO:0000313" key="2">
    <source>
        <dbReference type="EMBL" id="ORC83530.1"/>
    </source>
</evidence>
<dbReference type="Pfam" id="PF25493">
    <property type="entry name" value="Peripla_BP_A-cyclase"/>
    <property type="match status" value="1"/>
</dbReference>
<name>A0A1X0NHH1_9TRYP</name>